<dbReference type="Pfam" id="PF13377">
    <property type="entry name" value="Peripla_BP_3"/>
    <property type="match status" value="1"/>
</dbReference>
<dbReference type="InterPro" id="IPR028082">
    <property type="entry name" value="Peripla_BP_I"/>
</dbReference>
<proteinExistence type="predicted"/>
<dbReference type="PANTHER" id="PTHR30146">
    <property type="entry name" value="LACI-RELATED TRANSCRIPTIONAL REPRESSOR"/>
    <property type="match status" value="1"/>
</dbReference>
<dbReference type="Pfam" id="PF00356">
    <property type="entry name" value="LacI"/>
    <property type="match status" value="1"/>
</dbReference>
<dbReference type="Gene3D" id="1.10.260.40">
    <property type="entry name" value="lambda repressor-like DNA-binding domains"/>
    <property type="match status" value="1"/>
</dbReference>
<dbReference type="InterPro" id="IPR000843">
    <property type="entry name" value="HTH_LacI"/>
</dbReference>
<reference evidence="6 7" key="1">
    <citation type="submission" date="2016-10" db="EMBL/GenBank/DDBJ databases">
        <authorList>
            <person name="de Groot N.N."/>
        </authorList>
    </citation>
    <scope>NUCLEOTIDE SEQUENCE [LARGE SCALE GENOMIC DNA]</scope>
    <source>
        <strain evidence="6 7">DSM 21741</strain>
    </source>
</reference>
<evidence type="ECO:0000256" key="3">
    <source>
        <dbReference type="ARBA" id="ARBA00023163"/>
    </source>
</evidence>
<keyword evidence="1" id="KW-0805">Transcription regulation</keyword>
<dbReference type="RefSeq" id="WP_231930491.1">
    <property type="nucleotide sequence ID" value="NZ_LT629749.1"/>
</dbReference>
<keyword evidence="2 6" id="KW-0238">DNA-binding</keyword>
<evidence type="ECO:0000256" key="4">
    <source>
        <dbReference type="SAM" id="MobiDB-lite"/>
    </source>
</evidence>
<dbReference type="PROSITE" id="PS50932">
    <property type="entry name" value="HTH_LACI_2"/>
    <property type="match status" value="1"/>
</dbReference>
<gene>
    <name evidence="6" type="ORF">SAMN04488543_2121</name>
</gene>
<sequence length="374" mass="38634">MSTGTASSRDAAPGADSGAPRDDGSRTAPADATLDGGVRPVRGQPTLEMVAAASGVSRSTVSRVVNRSPNVRPEVAAAVQRAIDDLNYVPNRAARSLAGRHTYAIALLVPEDATRFFGDPYFASIVQGITGALESSDYVLNLLVARDGAGGKTRRYLQGGNVDGALVVSHHPTNTDLRDINASLPVVFGGRPAVPDLDPCYSVDVDNVGGARLAAAHLVGLGRRRIGTVTGPLDMPAAVDRLAGWRQVLETAGRPPDAVVSGDFTTAGGAAAMRDLLARVPDLDAVFVANDLMARGALTVLTERGLDVPGDVAVVGYDDSPAAISGDLPLSTVSQPSTAMGARMTEMLLGLLAGREPESRACVLQTRLVLRATA</sequence>
<dbReference type="AlphaFoldDB" id="A0A1H1TXD5"/>
<feature type="domain" description="HTH lacI-type" evidence="5">
    <location>
        <begin position="45"/>
        <end position="99"/>
    </location>
</feature>
<dbReference type="SUPFAM" id="SSF53822">
    <property type="entry name" value="Periplasmic binding protein-like I"/>
    <property type="match status" value="1"/>
</dbReference>
<protein>
    <submittedName>
        <fullName evidence="6">DNA-binding transcriptional regulator, LacI/PurR family</fullName>
    </submittedName>
</protein>
<dbReference type="SUPFAM" id="SSF47413">
    <property type="entry name" value="lambda repressor-like DNA-binding domains"/>
    <property type="match status" value="1"/>
</dbReference>
<keyword evidence="3" id="KW-0804">Transcription</keyword>
<dbReference type="Proteomes" id="UP000199092">
    <property type="component" value="Chromosome I"/>
</dbReference>
<dbReference type="GO" id="GO:0003700">
    <property type="term" value="F:DNA-binding transcription factor activity"/>
    <property type="evidence" value="ECO:0007669"/>
    <property type="project" value="TreeGrafter"/>
</dbReference>
<organism evidence="6 7">
    <name type="scientific">Friedmanniella luteola</name>
    <dbReference type="NCBI Taxonomy" id="546871"/>
    <lineage>
        <taxon>Bacteria</taxon>
        <taxon>Bacillati</taxon>
        <taxon>Actinomycetota</taxon>
        <taxon>Actinomycetes</taxon>
        <taxon>Propionibacteriales</taxon>
        <taxon>Nocardioidaceae</taxon>
        <taxon>Friedmanniella</taxon>
    </lineage>
</organism>
<evidence type="ECO:0000313" key="7">
    <source>
        <dbReference type="Proteomes" id="UP000199092"/>
    </source>
</evidence>
<evidence type="ECO:0000256" key="2">
    <source>
        <dbReference type="ARBA" id="ARBA00023125"/>
    </source>
</evidence>
<name>A0A1H1TXD5_9ACTN</name>
<dbReference type="STRING" id="546871.SAMN04488543_2121"/>
<dbReference type="CDD" id="cd06267">
    <property type="entry name" value="PBP1_LacI_sugar_binding-like"/>
    <property type="match status" value="1"/>
</dbReference>
<dbReference type="PANTHER" id="PTHR30146:SF109">
    <property type="entry name" value="HTH-TYPE TRANSCRIPTIONAL REGULATOR GALS"/>
    <property type="match status" value="1"/>
</dbReference>
<dbReference type="GO" id="GO:0000976">
    <property type="term" value="F:transcription cis-regulatory region binding"/>
    <property type="evidence" value="ECO:0007669"/>
    <property type="project" value="TreeGrafter"/>
</dbReference>
<dbReference type="CDD" id="cd01392">
    <property type="entry name" value="HTH_LacI"/>
    <property type="match status" value="1"/>
</dbReference>
<accession>A0A1H1TXD5</accession>
<dbReference type="EMBL" id="LT629749">
    <property type="protein sequence ID" value="SDS64890.1"/>
    <property type="molecule type" value="Genomic_DNA"/>
</dbReference>
<dbReference type="InterPro" id="IPR010982">
    <property type="entry name" value="Lambda_DNA-bd_dom_sf"/>
</dbReference>
<evidence type="ECO:0000256" key="1">
    <source>
        <dbReference type="ARBA" id="ARBA00023015"/>
    </source>
</evidence>
<dbReference type="SMART" id="SM00354">
    <property type="entry name" value="HTH_LACI"/>
    <property type="match status" value="1"/>
</dbReference>
<feature type="region of interest" description="Disordered" evidence="4">
    <location>
        <begin position="1"/>
        <end position="43"/>
    </location>
</feature>
<evidence type="ECO:0000313" key="6">
    <source>
        <dbReference type="EMBL" id="SDS64890.1"/>
    </source>
</evidence>
<dbReference type="Gene3D" id="3.40.50.2300">
    <property type="match status" value="2"/>
</dbReference>
<evidence type="ECO:0000259" key="5">
    <source>
        <dbReference type="PROSITE" id="PS50932"/>
    </source>
</evidence>
<dbReference type="InterPro" id="IPR046335">
    <property type="entry name" value="LacI/GalR-like_sensor"/>
</dbReference>
<keyword evidence="7" id="KW-1185">Reference proteome</keyword>